<dbReference type="EMBL" id="JAAIUW010000006">
    <property type="protein sequence ID" value="KAF7826581.1"/>
    <property type="molecule type" value="Genomic_DNA"/>
</dbReference>
<organism evidence="4 5">
    <name type="scientific">Senna tora</name>
    <dbReference type="NCBI Taxonomy" id="362788"/>
    <lineage>
        <taxon>Eukaryota</taxon>
        <taxon>Viridiplantae</taxon>
        <taxon>Streptophyta</taxon>
        <taxon>Embryophyta</taxon>
        <taxon>Tracheophyta</taxon>
        <taxon>Spermatophyta</taxon>
        <taxon>Magnoliopsida</taxon>
        <taxon>eudicotyledons</taxon>
        <taxon>Gunneridae</taxon>
        <taxon>Pentapetalae</taxon>
        <taxon>rosids</taxon>
        <taxon>fabids</taxon>
        <taxon>Fabales</taxon>
        <taxon>Fabaceae</taxon>
        <taxon>Caesalpinioideae</taxon>
        <taxon>Cassia clade</taxon>
        <taxon>Senna</taxon>
    </lineage>
</organism>
<gene>
    <name evidence="4" type="ORF">G2W53_017745</name>
</gene>
<evidence type="ECO:0000313" key="4">
    <source>
        <dbReference type="EMBL" id="KAF7826581.1"/>
    </source>
</evidence>
<feature type="region of interest" description="Disordered" evidence="1">
    <location>
        <begin position="190"/>
        <end position="211"/>
    </location>
</feature>
<evidence type="ECO:0000259" key="3">
    <source>
        <dbReference type="Pfam" id="PF26138"/>
    </source>
</evidence>
<keyword evidence="5" id="KW-1185">Reference proteome</keyword>
<dbReference type="Proteomes" id="UP000634136">
    <property type="component" value="Unassembled WGS sequence"/>
</dbReference>
<dbReference type="PANTHER" id="PTHR47069">
    <property type="match status" value="1"/>
</dbReference>
<proteinExistence type="predicted"/>
<dbReference type="OrthoDB" id="4955136at2759"/>
<feature type="domain" description="Myb/SANT-like" evidence="2">
    <location>
        <begin position="13"/>
        <end position="107"/>
    </location>
</feature>
<accession>A0A834WPA0</accession>
<dbReference type="AlphaFoldDB" id="A0A834WPA0"/>
<dbReference type="InterPro" id="IPR024752">
    <property type="entry name" value="Myb/SANT-like_dom"/>
</dbReference>
<evidence type="ECO:0000259" key="2">
    <source>
        <dbReference type="Pfam" id="PF12776"/>
    </source>
</evidence>
<name>A0A834WPA0_9FABA</name>
<dbReference type="InterPro" id="IPR058353">
    <property type="entry name" value="DUF8040"/>
</dbReference>
<comment type="caution">
    <text evidence="4">The sequence shown here is derived from an EMBL/GenBank/DDBJ whole genome shotgun (WGS) entry which is preliminary data.</text>
</comment>
<evidence type="ECO:0000313" key="5">
    <source>
        <dbReference type="Proteomes" id="UP000634136"/>
    </source>
</evidence>
<feature type="region of interest" description="Disordered" evidence="1">
    <location>
        <begin position="145"/>
        <end position="177"/>
    </location>
</feature>
<dbReference type="Pfam" id="PF12776">
    <property type="entry name" value="Myb_DNA-bind_3"/>
    <property type="match status" value="1"/>
</dbReference>
<feature type="compositionally biased region" description="Gly residues" evidence="1">
    <location>
        <begin position="163"/>
        <end position="177"/>
    </location>
</feature>
<protein>
    <submittedName>
        <fullName evidence="4">Protein ANTAGONIST OF LIKE HETEROCHROMATIN PROTEIN 1-like</fullName>
    </submittedName>
</protein>
<dbReference type="PANTHER" id="PTHR47069:SF11">
    <property type="entry name" value="OS04G0275550 PROTEIN"/>
    <property type="match status" value="1"/>
</dbReference>
<sequence>MGDGECEATKKAKWDDRNTEEFLKVCVEEIVAGNRPHAQFTREGWRNVIKKFNERTGHAYVHKQLKNRWDSLKSYFSLWAKLIGKETGLGWDPNKKTIKASDDWWAAKAKENSEYLKFKHEGPKHLDLLEACYKDVIATGYSTLAPYEDPSSDEGGNNTDGNASGGGTAFGGEGGGNYEEIDEGVENIVSSLNKDRRKKKRGGKADKRSGISEKLQESLNHIIGGIDEMSKTMMTKSSIDDPYSMTNCLKLLNEVPGLEIGSSQFFLASRIMSKKQNREAFVHFMQNFPDLTLGRLAIVAVANYHLQYVLKEKKRTSILTGHMWVEELKKGNDNRFLDQLRMRKHVFRQLVNDLSQKYNLKPTKNVGLDEGVALFLYMIGHGATYRNVEERFQHSGETVHRQFYRVLKAVRKLGNDIIRPVDPMFRDATSYLVNDDRYWPYFKDCIGAIDGTHIPVHVPADKEGCAHDTRIFMGALRKPQLKFPHPPQGKFYLVDSGYPTFKVFLGPYRNTRYHLPQFRWRILQNMSNYKLKTQFAIIWACFALHNYIRRTDDDLNLLRDIENINEFEDMEQDCNDDRTRFQVDWEEPTQEDIRQMEEIRDTIRNQIPRQRR</sequence>
<evidence type="ECO:0000256" key="1">
    <source>
        <dbReference type="SAM" id="MobiDB-lite"/>
    </source>
</evidence>
<dbReference type="Pfam" id="PF26138">
    <property type="entry name" value="DUF8040"/>
    <property type="match status" value="1"/>
</dbReference>
<feature type="domain" description="DUF8040" evidence="3">
    <location>
        <begin position="316"/>
        <end position="411"/>
    </location>
</feature>
<reference evidence="4" key="1">
    <citation type="submission" date="2020-09" db="EMBL/GenBank/DDBJ databases">
        <title>Genome-Enabled Discovery of Anthraquinone Biosynthesis in Senna tora.</title>
        <authorList>
            <person name="Kang S.-H."/>
            <person name="Pandey R.P."/>
            <person name="Lee C.-M."/>
            <person name="Sim J.-S."/>
            <person name="Jeong J.-T."/>
            <person name="Choi B.-S."/>
            <person name="Jung M."/>
            <person name="Ginzburg D."/>
            <person name="Zhao K."/>
            <person name="Won S.Y."/>
            <person name="Oh T.-J."/>
            <person name="Yu Y."/>
            <person name="Kim N.-H."/>
            <person name="Lee O.R."/>
            <person name="Lee T.-H."/>
            <person name="Bashyal P."/>
            <person name="Kim T.-S."/>
            <person name="Lee W.-H."/>
            <person name="Kawkins C."/>
            <person name="Kim C.-K."/>
            <person name="Kim J.S."/>
            <person name="Ahn B.O."/>
            <person name="Rhee S.Y."/>
            <person name="Sohng J.K."/>
        </authorList>
    </citation>
    <scope>NUCLEOTIDE SEQUENCE</scope>
    <source>
        <tissue evidence="4">Leaf</tissue>
    </source>
</reference>